<dbReference type="SUPFAM" id="SSF52540">
    <property type="entry name" value="P-loop containing nucleoside triphosphate hydrolases"/>
    <property type="match status" value="1"/>
</dbReference>
<evidence type="ECO:0000256" key="2">
    <source>
        <dbReference type="ARBA" id="ARBA00023015"/>
    </source>
</evidence>
<dbReference type="InterPro" id="IPR036388">
    <property type="entry name" value="WH-like_DNA-bd_sf"/>
</dbReference>
<dbReference type="SUPFAM" id="SSF48452">
    <property type="entry name" value="TPR-like"/>
    <property type="match status" value="1"/>
</dbReference>
<dbReference type="InterPro" id="IPR011990">
    <property type="entry name" value="TPR-like_helical_dom_sf"/>
</dbReference>
<dbReference type="InterPro" id="IPR027417">
    <property type="entry name" value="P-loop_NTPase"/>
</dbReference>
<dbReference type="CDD" id="cd15831">
    <property type="entry name" value="BTAD"/>
    <property type="match status" value="1"/>
</dbReference>
<keyword evidence="3 5" id="KW-0238">DNA-binding</keyword>
<dbReference type="Proteomes" id="UP001500064">
    <property type="component" value="Unassembled WGS sequence"/>
</dbReference>
<organism evidence="7 8">
    <name type="scientific">Nonomuraea maheshkhaliensis</name>
    <dbReference type="NCBI Taxonomy" id="419590"/>
    <lineage>
        <taxon>Bacteria</taxon>
        <taxon>Bacillati</taxon>
        <taxon>Actinomycetota</taxon>
        <taxon>Actinomycetes</taxon>
        <taxon>Streptosporangiales</taxon>
        <taxon>Streptosporangiaceae</taxon>
        <taxon>Nonomuraea</taxon>
    </lineage>
</organism>
<keyword evidence="2" id="KW-0805">Transcription regulation</keyword>
<dbReference type="PANTHER" id="PTHR35807:SF1">
    <property type="entry name" value="TRANSCRIPTIONAL REGULATOR REDD"/>
    <property type="match status" value="1"/>
</dbReference>
<dbReference type="SMART" id="SM00862">
    <property type="entry name" value="Trans_reg_C"/>
    <property type="match status" value="1"/>
</dbReference>
<dbReference type="RefSeq" id="WP_346109505.1">
    <property type="nucleotide sequence ID" value="NZ_BAAAMU010000045.1"/>
</dbReference>
<evidence type="ECO:0000256" key="1">
    <source>
        <dbReference type="ARBA" id="ARBA00005820"/>
    </source>
</evidence>
<dbReference type="InterPro" id="IPR016032">
    <property type="entry name" value="Sig_transdc_resp-reg_C-effctor"/>
</dbReference>
<comment type="caution">
    <text evidence="7">The sequence shown here is derived from an EMBL/GenBank/DDBJ whole genome shotgun (WGS) entry which is preliminary data.</text>
</comment>
<dbReference type="SUPFAM" id="SSF46894">
    <property type="entry name" value="C-terminal effector domain of the bipartite response regulators"/>
    <property type="match status" value="1"/>
</dbReference>
<accession>A0ABP4RK86</accession>
<reference evidence="8" key="1">
    <citation type="journal article" date="2019" name="Int. J. Syst. Evol. Microbiol.">
        <title>The Global Catalogue of Microorganisms (GCM) 10K type strain sequencing project: providing services to taxonomists for standard genome sequencing and annotation.</title>
        <authorList>
            <consortium name="The Broad Institute Genomics Platform"/>
            <consortium name="The Broad Institute Genome Sequencing Center for Infectious Disease"/>
            <person name="Wu L."/>
            <person name="Ma J."/>
        </authorList>
    </citation>
    <scope>NUCLEOTIDE SEQUENCE [LARGE SCALE GENOMIC DNA]</scope>
    <source>
        <strain evidence="8">JCM 13929</strain>
    </source>
</reference>
<dbReference type="PRINTS" id="PR00364">
    <property type="entry name" value="DISEASERSIST"/>
</dbReference>
<protein>
    <recommendedName>
        <fullName evidence="6">OmpR/PhoB-type domain-containing protein</fullName>
    </recommendedName>
</protein>
<evidence type="ECO:0000313" key="8">
    <source>
        <dbReference type="Proteomes" id="UP001500064"/>
    </source>
</evidence>
<dbReference type="Pfam" id="PF03704">
    <property type="entry name" value="BTAD"/>
    <property type="match status" value="1"/>
</dbReference>
<evidence type="ECO:0000256" key="3">
    <source>
        <dbReference type="ARBA" id="ARBA00023125"/>
    </source>
</evidence>
<proteinExistence type="inferred from homology"/>
<evidence type="ECO:0000259" key="6">
    <source>
        <dbReference type="PROSITE" id="PS51755"/>
    </source>
</evidence>
<dbReference type="InterPro" id="IPR005158">
    <property type="entry name" value="BTAD"/>
</dbReference>
<name>A0ABP4RK86_9ACTN</name>
<evidence type="ECO:0000256" key="4">
    <source>
        <dbReference type="ARBA" id="ARBA00023163"/>
    </source>
</evidence>
<dbReference type="SMART" id="SM01043">
    <property type="entry name" value="BTAD"/>
    <property type="match status" value="1"/>
</dbReference>
<evidence type="ECO:0000313" key="7">
    <source>
        <dbReference type="EMBL" id="GAA1651870.1"/>
    </source>
</evidence>
<dbReference type="Gene3D" id="1.25.40.10">
    <property type="entry name" value="Tetratricopeptide repeat domain"/>
    <property type="match status" value="1"/>
</dbReference>
<comment type="similarity">
    <text evidence="1">Belongs to the AfsR/DnrI/RedD regulatory family.</text>
</comment>
<dbReference type="InterPro" id="IPR051677">
    <property type="entry name" value="AfsR-DnrI-RedD_regulator"/>
</dbReference>
<dbReference type="InterPro" id="IPR001867">
    <property type="entry name" value="OmpR/PhoB-type_DNA-bd"/>
</dbReference>
<sequence>MFEFGLLGPLTVTYAGVPLQVGAARQRALLASLLVDANRLVPADELIARVWRGDRVGNARANLHTYVMRLRRTLATVGAPDPIVTRPEGYLIEVPDEALDLHRFDALVSEARTADPEQAAALLEEALALWSGTPLSNVPSEVLHREVVPGLAERRTLALEAYIDAELALGHHRDLVVRLREVTARHPLRERFWTQRMTALYRCERQAEALECFRTVNALLTEELGIEPGEEIQELHRAILARDPCLGAPAPRIQIRRHDLPSDIPDFVGRSAELERLLSRSHRDGPGGRILTIDGMAGAGKTALAVRAAHRVADRYPDARLFLDLHGHTAGREPVDPAAALDVLLRAVGVPGDRLPYRVEERTAMWRAELAGRRVLLVLDNAASAAQVRPLLPGNGSLVLVTSRRRLTDLDASDTLSLDVLSPGDAAALLARLAGETRAAAEAGAVADVVKSCGHLPLGVRIVGSRLRGRRAWSIGYLARRLRESWPSLEEFVTGDRSVADALTLSYERLTPDERHLLRLLSLLPPTSVDACMAAALADVGVDWAERLLEGLFDVHLIEQSAPGRYRLHELVRRFANATARYTLTDASRQEAMGRILGC</sequence>
<keyword evidence="4" id="KW-0804">Transcription</keyword>
<keyword evidence="8" id="KW-1185">Reference proteome</keyword>
<dbReference type="PROSITE" id="PS51755">
    <property type="entry name" value="OMPR_PHOB"/>
    <property type="match status" value="1"/>
</dbReference>
<dbReference type="EMBL" id="BAAAMU010000045">
    <property type="protein sequence ID" value="GAA1651870.1"/>
    <property type="molecule type" value="Genomic_DNA"/>
</dbReference>
<feature type="DNA-binding region" description="OmpR/PhoB-type" evidence="5">
    <location>
        <begin position="1"/>
        <end position="94"/>
    </location>
</feature>
<evidence type="ECO:0000256" key="5">
    <source>
        <dbReference type="PROSITE-ProRule" id="PRU01091"/>
    </source>
</evidence>
<dbReference type="PANTHER" id="PTHR35807">
    <property type="entry name" value="TRANSCRIPTIONAL REGULATOR REDD-RELATED"/>
    <property type="match status" value="1"/>
</dbReference>
<dbReference type="Gene3D" id="1.10.10.10">
    <property type="entry name" value="Winged helix-like DNA-binding domain superfamily/Winged helix DNA-binding domain"/>
    <property type="match status" value="1"/>
</dbReference>
<gene>
    <name evidence="7" type="ORF">GCM10009733_056240</name>
</gene>
<feature type="domain" description="OmpR/PhoB-type" evidence="6">
    <location>
        <begin position="1"/>
        <end position="94"/>
    </location>
</feature>
<dbReference type="Pfam" id="PF00486">
    <property type="entry name" value="Trans_reg_C"/>
    <property type="match status" value="1"/>
</dbReference>
<dbReference type="Gene3D" id="3.40.50.300">
    <property type="entry name" value="P-loop containing nucleotide triphosphate hydrolases"/>
    <property type="match status" value="1"/>
</dbReference>